<evidence type="ECO:0000313" key="3">
    <source>
        <dbReference type="Proteomes" id="UP000316726"/>
    </source>
</evidence>
<reference evidence="2 3" key="1">
    <citation type="submission" date="2018-07" db="EMBL/GenBank/DDBJ databases">
        <title>The complete nuclear genome of the prasinophyte Chloropicon primus (CCMP1205).</title>
        <authorList>
            <person name="Pombert J.-F."/>
            <person name="Otis C."/>
            <person name="Turmel M."/>
            <person name="Lemieux C."/>
        </authorList>
    </citation>
    <scope>NUCLEOTIDE SEQUENCE [LARGE SCALE GENOMIC DNA]</scope>
    <source>
        <strain evidence="2 3">CCMP1205</strain>
    </source>
</reference>
<organism evidence="2 3">
    <name type="scientific">Chloropicon primus</name>
    <dbReference type="NCBI Taxonomy" id="1764295"/>
    <lineage>
        <taxon>Eukaryota</taxon>
        <taxon>Viridiplantae</taxon>
        <taxon>Chlorophyta</taxon>
        <taxon>Chloropicophyceae</taxon>
        <taxon>Chloropicales</taxon>
        <taxon>Chloropicaceae</taxon>
        <taxon>Chloropicon</taxon>
    </lineage>
</organism>
<name>A0A5B8MYG1_9CHLO</name>
<dbReference type="AlphaFoldDB" id="A0A5B8MYG1"/>
<feature type="compositionally biased region" description="Low complexity" evidence="1">
    <location>
        <begin position="286"/>
        <end position="300"/>
    </location>
</feature>
<gene>
    <name evidence="2" type="ORF">A3770_14p70980</name>
</gene>
<feature type="compositionally biased region" description="Basic and acidic residues" evidence="1">
    <location>
        <begin position="258"/>
        <end position="269"/>
    </location>
</feature>
<dbReference type="Proteomes" id="UP000316726">
    <property type="component" value="Chromosome 14"/>
</dbReference>
<proteinExistence type="predicted"/>
<sequence>MTRAGGMGEQGSASTTHSHSHSHSYSYSSDNTQDRDTAIPLSILHRFHKNRTNQKNKHKGVHGARPERYLKRYLRPRSREEEAVVMGNVSKVEEARDNAAMARTAKMNMRLRAPRASIGTLEGLGPLVSEAGGPSPHDNGEYLRLHYEDDEKDREASDKERIVNKIETVMRAGFARPKSVSRKAIHSTVEYKPELLADRARLLKTLNKKEISLGLREKGIYHSMDRVSHMVNVSKKLTEDIGTMDHAMRMRLNAMHSGGDHRSIERCFEPTRGSKRKLKGKTDQTPSAPASGRGSRAVSRGGRRDQGVLGGRRGHPVFGQASRKATETKGSGFRKERSACPTPRWIDHTRLLQRAQLIADLEWNAYVRQTM</sequence>
<protein>
    <submittedName>
        <fullName evidence="2">Uncharacterized protein</fullName>
    </submittedName>
</protein>
<evidence type="ECO:0000313" key="2">
    <source>
        <dbReference type="EMBL" id="QDZ24580.1"/>
    </source>
</evidence>
<accession>A0A5B8MYG1</accession>
<evidence type="ECO:0000256" key="1">
    <source>
        <dbReference type="SAM" id="MobiDB-lite"/>
    </source>
</evidence>
<feature type="region of interest" description="Disordered" evidence="1">
    <location>
        <begin position="256"/>
        <end position="340"/>
    </location>
</feature>
<keyword evidence="3" id="KW-1185">Reference proteome</keyword>
<dbReference type="EMBL" id="CP031047">
    <property type="protein sequence ID" value="QDZ24580.1"/>
    <property type="molecule type" value="Genomic_DNA"/>
</dbReference>
<feature type="region of interest" description="Disordered" evidence="1">
    <location>
        <begin position="1"/>
        <end position="33"/>
    </location>
</feature>